<accession>A0ABU6DR18</accession>
<name>A0ABU6DR18_9GAMM</name>
<dbReference type="EMBL" id="VTDN01000001">
    <property type="protein sequence ID" value="MEB5475534.1"/>
    <property type="molecule type" value="Genomic_DNA"/>
</dbReference>
<dbReference type="RefSeq" id="WP_325774192.1">
    <property type="nucleotide sequence ID" value="NZ_VTDN01000001.1"/>
</dbReference>
<sequence>MNPLIFPLLAQCEQVTDLIKSDGIIRAYQFGVAPEEPTFPYLTWQGVGGSSFNTLDARPDGDQTLTQIDLYDTDSDRIYDLFKAVRYAIELDCNVTAIRDMTKDPTTGVYHIGFDVMFILSN</sequence>
<dbReference type="Proteomes" id="UP001339883">
    <property type="component" value="Unassembled WGS sequence"/>
</dbReference>
<keyword evidence="2" id="KW-1185">Reference proteome</keyword>
<dbReference type="Pfam" id="PF11367">
    <property type="entry name" value="Tail_completion_gp17"/>
    <property type="match status" value="1"/>
</dbReference>
<gene>
    <name evidence="1" type="ORF">I2F25_00455</name>
</gene>
<dbReference type="InterPro" id="IPR021508">
    <property type="entry name" value="Gp17-like"/>
</dbReference>
<organism evidence="1 2">
    <name type="scientific">Acinetobacter pollinis</name>
    <dbReference type="NCBI Taxonomy" id="2605270"/>
    <lineage>
        <taxon>Bacteria</taxon>
        <taxon>Pseudomonadati</taxon>
        <taxon>Pseudomonadota</taxon>
        <taxon>Gammaproteobacteria</taxon>
        <taxon>Moraxellales</taxon>
        <taxon>Moraxellaceae</taxon>
        <taxon>Acinetobacter</taxon>
    </lineage>
</organism>
<proteinExistence type="predicted"/>
<evidence type="ECO:0000313" key="2">
    <source>
        <dbReference type="Proteomes" id="UP001339883"/>
    </source>
</evidence>
<reference evidence="1 2" key="1">
    <citation type="submission" date="2019-08" db="EMBL/GenBank/DDBJ databases">
        <title>Five species of Acinetobacter isolated from floral nectar and animal pollinators.</title>
        <authorList>
            <person name="Hendry T.A."/>
        </authorList>
    </citation>
    <scope>NUCLEOTIDE SEQUENCE [LARGE SCALE GENOMIC DNA]</scope>
    <source>
        <strain evidence="1 2">MD18.27</strain>
    </source>
</reference>
<protein>
    <submittedName>
        <fullName evidence="1">DUF3168 domain-containing protein</fullName>
    </submittedName>
</protein>
<evidence type="ECO:0000313" key="1">
    <source>
        <dbReference type="EMBL" id="MEB5475534.1"/>
    </source>
</evidence>
<comment type="caution">
    <text evidence="1">The sequence shown here is derived from an EMBL/GenBank/DDBJ whole genome shotgun (WGS) entry which is preliminary data.</text>
</comment>